<dbReference type="Pfam" id="PF00255">
    <property type="entry name" value="GSHPx"/>
    <property type="match status" value="1"/>
</dbReference>
<evidence type="ECO:0000256" key="1">
    <source>
        <dbReference type="ARBA" id="ARBA00006926"/>
    </source>
</evidence>
<accession>C7R362</accession>
<name>C7R362_JONDD</name>
<dbReference type="CDD" id="cd00340">
    <property type="entry name" value="GSH_Peroxidase"/>
    <property type="match status" value="1"/>
</dbReference>
<dbReference type="PRINTS" id="PR01011">
    <property type="entry name" value="GLUTPROXDASE"/>
</dbReference>
<keyword evidence="2 5" id="KW-0575">Peroxidase</keyword>
<dbReference type="HOGENOM" id="CLU_029507_1_2_11"/>
<dbReference type="GO" id="GO:0004601">
    <property type="term" value="F:peroxidase activity"/>
    <property type="evidence" value="ECO:0007669"/>
    <property type="project" value="UniProtKB-KW"/>
</dbReference>
<dbReference type="Proteomes" id="UP000000628">
    <property type="component" value="Chromosome"/>
</dbReference>
<evidence type="ECO:0000313" key="7">
    <source>
        <dbReference type="Proteomes" id="UP000000628"/>
    </source>
</evidence>
<evidence type="ECO:0000256" key="5">
    <source>
        <dbReference type="RuleBase" id="RU000499"/>
    </source>
</evidence>
<dbReference type="SUPFAM" id="SSF52833">
    <property type="entry name" value="Thioredoxin-like"/>
    <property type="match status" value="1"/>
</dbReference>
<evidence type="ECO:0000313" key="6">
    <source>
        <dbReference type="EMBL" id="ACV10110.1"/>
    </source>
</evidence>
<dbReference type="KEGG" id="jde:Jden_2478"/>
<dbReference type="eggNOG" id="COG0386">
    <property type="taxonomic scope" value="Bacteria"/>
</dbReference>
<dbReference type="STRING" id="471856.Jden_2478"/>
<dbReference type="PANTHER" id="PTHR11592:SF40">
    <property type="entry name" value="THIOREDOXIN_GLUTATHIONE PEROXIDASE BTUE"/>
    <property type="match status" value="1"/>
</dbReference>
<dbReference type="PIRSF" id="PIRSF000303">
    <property type="entry name" value="Glutathion_perox"/>
    <property type="match status" value="1"/>
</dbReference>
<dbReference type="GO" id="GO:0034599">
    <property type="term" value="P:cellular response to oxidative stress"/>
    <property type="evidence" value="ECO:0007669"/>
    <property type="project" value="TreeGrafter"/>
</dbReference>
<dbReference type="OrthoDB" id="9785502at2"/>
<evidence type="ECO:0000256" key="3">
    <source>
        <dbReference type="ARBA" id="ARBA00023002"/>
    </source>
</evidence>
<keyword evidence="7" id="KW-1185">Reference proteome</keyword>
<feature type="active site" evidence="4">
    <location>
        <position position="38"/>
    </location>
</feature>
<dbReference type="AlphaFoldDB" id="C7R362"/>
<proteinExistence type="inferred from homology"/>
<dbReference type="RefSeq" id="WP_015772721.1">
    <property type="nucleotide sequence ID" value="NC_013174.1"/>
</dbReference>
<gene>
    <name evidence="6" type="ordered locus">Jden_2478</name>
</gene>
<dbReference type="PROSITE" id="PS51355">
    <property type="entry name" value="GLUTATHIONE_PEROXID_3"/>
    <property type="match status" value="1"/>
</dbReference>
<protein>
    <recommendedName>
        <fullName evidence="5">Glutathione peroxidase</fullName>
    </recommendedName>
</protein>
<comment type="similarity">
    <text evidence="1 5">Belongs to the glutathione peroxidase family.</text>
</comment>
<dbReference type="PANTHER" id="PTHR11592">
    <property type="entry name" value="GLUTATHIONE PEROXIDASE"/>
    <property type="match status" value="1"/>
</dbReference>
<evidence type="ECO:0000256" key="2">
    <source>
        <dbReference type="ARBA" id="ARBA00022559"/>
    </source>
</evidence>
<dbReference type="InterPro" id="IPR000889">
    <property type="entry name" value="Glutathione_peroxidase"/>
</dbReference>
<reference evidence="6 7" key="1">
    <citation type="journal article" date="2009" name="Stand. Genomic Sci.">
        <title>Complete genome sequence of Jonesia denitrificans type strain (Prevot 55134).</title>
        <authorList>
            <person name="Pukall R."/>
            <person name="Gehrich-Schroter G."/>
            <person name="Lapidus A."/>
            <person name="Nolan M."/>
            <person name="Glavina Del Rio T."/>
            <person name="Lucas S."/>
            <person name="Chen F."/>
            <person name="Tice H."/>
            <person name="Pitluck S."/>
            <person name="Cheng J.F."/>
            <person name="Copeland A."/>
            <person name="Saunders E."/>
            <person name="Brettin T."/>
            <person name="Detter J.C."/>
            <person name="Bruce D."/>
            <person name="Goodwin L."/>
            <person name="Pati A."/>
            <person name="Ivanova N."/>
            <person name="Mavromatis K."/>
            <person name="Ovchinnikova G."/>
            <person name="Chen A."/>
            <person name="Palaniappan K."/>
            <person name="Land M."/>
            <person name="Hauser L."/>
            <person name="Chang Y.J."/>
            <person name="Jeffries C.D."/>
            <person name="Chain P."/>
            <person name="Goker M."/>
            <person name="Bristow J."/>
            <person name="Eisen J.A."/>
            <person name="Markowitz V."/>
            <person name="Hugenholtz P."/>
            <person name="Kyrpides N.C."/>
            <person name="Klenk H.P."/>
            <person name="Han C."/>
        </authorList>
    </citation>
    <scope>NUCLEOTIDE SEQUENCE [LARGE SCALE GENOMIC DNA]</scope>
    <source>
        <strain evidence="7">ATCC 14870 / DSM 20603 / BCRC 15368 / CIP 55.134 / JCM 11481 / NBRC 15587 / NCTC 10816 / Prevot 55134</strain>
    </source>
</reference>
<dbReference type="EMBL" id="CP001706">
    <property type="protein sequence ID" value="ACV10110.1"/>
    <property type="molecule type" value="Genomic_DNA"/>
</dbReference>
<sequence length="164" mass="18455">MDLTALNNTAITMIDGTATTLGQWGGQVRLIVNVASRCGLSPQYAQLEELQEYYGPKGFTVLGCPSNQFLQELSSEEKIVDYCAENWGVTFPMTARLRVNGRSQHPLYELLTTIKDDNGKAGRVKWNFEKFLIAPTGESYRFRPTVQPTDRVITSVIERHLPQQ</sequence>
<dbReference type="Gene3D" id="3.40.30.10">
    <property type="entry name" value="Glutaredoxin"/>
    <property type="match status" value="1"/>
</dbReference>
<organism evidence="6 7">
    <name type="scientific">Jonesia denitrificans (strain ATCC 14870 / DSM 20603 / BCRC 15368 / CIP 55.134 / JCM 11481 / NBRC 15587 / NCTC 10816 / Prevot 55134)</name>
    <name type="common">Listeria denitrificans</name>
    <dbReference type="NCBI Taxonomy" id="471856"/>
    <lineage>
        <taxon>Bacteria</taxon>
        <taxon>Bacillati</taxon>
        <taxon>Actinomycetota</taxon>
        <taxon>Actinomycetes</taxon>
        <taxon>Micrococcales</taxon>
        <taxon>Jonesiaceae</taxon>
        <taxon>Jonesia</taxon>
    </lineage>
</organism>
<keyword evidence="3 5" id="KW-0560">Oxidoreductase</keyword>
<dbReference type="InterPro" id="IPR036249">
    <property type="entry name" value="Thioredoxin-like_sf"/>
</dbReference>
<evidence type="ECO:0000256" key="4">
    <source>
        <dbReference type="PIRSR" id="PIRSR000303-1"/>
    </source>
</evidence>